<proteinExistence type="inferred from homology"/>
<dbReference type="CDD" id="cd16098">
    <property type="entry name" value="FliS"/>
    <property type="match status" value="1"/>
</dbReference>
<dbReference type="RefSeq" id="WP_282000531.1">
    <property type="nucleotide sequence ID" value="NZ_AP027151.1"/>
</dbReference>
<dbReference type="Pfam" id="PF02561">
    <property type="entry name" value="FliS"/>
    <property type="match status" value="1"/>
</dbReference>
<accession>A0ABM8EPP3</accession>
<evidence type="ECO:0000256" key="1">
    <source>
        <dbReference type="ARBA" id="ARBA00004514"/>
    </source>
</evidence>
<dbReference type="PANTHER" id="PTHR34773:SF1">
    <property type="entry name" value="FLAGELLAR SECRETION CHAPERONE FLIS"/>
    <property type="match status" value="1"/>
</dbReference>
<dbReference type="NCBIfam" id="TIGR00208">
    <property type="entry name" value="fliS"/>
    <property type="match status" value="1"/>
</dbReference>
<evidence type="ECO:0000256" key="5">
    <source>
        <dbReference type="ARBA" id="ARBA00023186"/>
    </source>
</evidence>
<keyword evidence="7" id="KW-0966">Cell projection</keyword>
<evidence type="ECO:0000313" key="8">
    <source>
        <dbReference type="Proteomes" id="UP001317705"/>
    </source>
</evidence>
<dbReference type="Proteomes" id="UP001317705">
    <property type="component" value="Chromosome"/>
</dbReference>
<evidence type="ECO:0000256" key="4">
    <source>
        <dbReference type="ARBA" id="ARBA00022795"/>
    </source>
</evidence>
<keyword evidence="4 6" id="KW-1005">Bacterial flagellum biogenesis</keyword>
<name>A0ABM8EPP3_9BACT</name>
<keyword evidence="7" id="KW-0282">Flagellum</keyword>
<keyword evidence="3 6" id="KW-0963">Cytoplasm</keyword>
<dbReference type="Gene3D" id="1.20.120.340">
    <property type="entry name" value="Flagellar protein FliS"/>
    <property type="match status" value="1"/>
</dbReference>
<evidence type="ECO:0000313" key="7">
    <source>
        <dbReference type="EMBL" id="BDV44431.1"/>
    </source>
</evidence>
<comment type="subcellular location">
    <subcellularLocation>
        <location evidence="1 6">Cytoplasm</location>
        <location evidence="1 6">Cytosol</location>
    </subcellularLocation>
</comment>
<organism evidence="7 8">
    <name type="scientific">Geotalea uraniireducens</name>
    <dbReference type="NCBI Taxonomy" id="351604"/>
    <lineage>
        <taxon>Bacteria</taxon>
        <taxon>Pseudomonadati</taxon>
        <taxon>Thermodesulfobacteriota</taxon>
        <taxon>Desulfuromonadia</taxon>
        <taxon>Geobacterales</taxon>
        <taxon>Geobacteraceae</taxon>
        <taxon>Geotalea</taxon>
    </lineage>
</organism>
<keyword evidence="7" id="KW-0969">Cilium</keyword>
<dbReference type="InterPro" id="IPR003713">
    <property type="entry name" value="FliS"/>
</dbReference>
<keyword evidence="5" id="KW-0143">Chaperone</keyword>
<keyword evidence="8" id="KW-1185">Reference proteome</keyword>
<dbReference type="PIRSF" id="PIRSF039090">
    <property type="entry name" value="Flis"/>
    <property type="match status" value="1"/>
</dbReference>
<gene>
    <name evidence="7" type="primary">fliS</name>
    <name evidence="7" type="ORF">GURASL_33540</name>
</gene>
<evidence type="ECO:0000256" key="2">
    <source>
        <dbReference type="ARBA" id="ARBA00008787"/>
    </source>
</evidence>
<dbReference type="InterPro" id="IPR036584">
    <property type="entry name" value="FliS_sf"/>
</dbReference>
<dbReference type="EMBL" id="AP027151">
    <property type="protein sequence ID" value="BDV44431.1"/>
    <property type="molecule type" value="Genomic_DNA"/>
</dbReference>
<comment type="similarity">
    <text evidence="2 6">Belongs to the FliS family.</text>
</comment>
<reference evidence="7 8" key="1">
    <citation type="submission" date="2022-12" db="EMBL/GenBank/DDBJ databases">
        <title>Polyphasic characterization of Geotalea uranireducens NIT-SL11 newly isolated from a complex of sewage sludge and microbially reduced graphene oxide.</title>
        <authorList>
            <person name="Xie L."/>
            <person name="Yoshida N."/>
            <person name="Meng L."/>
        </authorList>
    </citation>
    <scope>NUCLEOTIDE SEQUENCE [LARGE SCALE GENOMIC DNA]</scope>
    <source>
        <strain evidence="7 8">NIT-SL11</strain>
    </source>
</reference>
<dbReference type="PANTHER" id="PTHR34773">
    <property type="entry name" value="FLAGELLAR SECRETION CHAPERONE FLIS"/>
    <property type="match status" value="1"/>
</dbReference>
<protein>
    <recommendedName>
        <fullName evidence="6">Flagellar secretion chaperone FliS</fullName>
    </recommendedName>
</protein>
<sequence>MLNAYTQYQNTQVISATPEKILVMLYDGAIRFSRIALDMMDKKDMAGKGVYISKALAIVSELMSTLNHEVGGDISRNLEQLYVYLIGEFTEANVSNSTQSLENAINILSILRSAWTEAIEVARKEREVGHQAESFVRAAG</sequence>
<evidence type="ECO:0000256" key="3">
    <source>
        <dbReference type="ARBA" id="ARBA00022490"/>
    </source>
</evidence>
<evidence type="ECO:0000256" key="6">
    <source>
        <dbReference type="PIRNR" id="PIRNR039090"/>
    </source>
</evidence>
<dbReference type="SUPFAM" id="SSF101116">
    <property type="entry name" value="Flagellar export chaperone FliS"/>
    <property type="match status" value="1"/>
</dbReference>